<dbReference type="EMBL" id="JAHRIP010048917">
    <property type="protein sequence ID" value="MEQ2300091.1"/>
    <property type="molecule type" value="Genomic_DNA"/>
</dbReference>
<organism evidence="1 2">
    <name type="scientific">Ameca splendens</name>
    <dbReference type="NCBI Taxonomy" id="208324"/>
    <lineage>
        <taxon>Eukaryota</taxon>
        <taxon>Metazoa</taxon>
        <taxon>Chordata</taxon>
        <taxon>Craniata</taxon>
        <taxon>Vertebrata</taxon>
        <taxon>Euteleostomi</taxon>
        <taxon>Actinopterygii</taxon>
        <taxon>Neopterygii</taxon>
        <taxon>Teleostei</taxon>
        <taxon>Neoteleostei</taxon>
        <taxon>Acanthomorphata</taxon>
        <taxon>Ovalentaria</taxon>
        <taxon>Atherinomorphae</taxon>
        <taxon>Cyprinodontiformes</taxon>
        <taxon>Goodeidae</taxon>
        <taxon>Ameca</taxon>
    </lineage>
</organism>
<name>A0ABV0Z3A7_9TELE</name>
<reference evidence="1 2" key="1">
    <citation type="submission" date="2021-06" db="EMBL/GenBank/DDBJ databases">
        <authorList>
            <person name="Palmer J.M."/>
        </authorList>
    </citation>
    <scope>NUCLEOTIDE SEQUENCE [LARGE SCALE GENOMIC DNA]</scope>
    <source>
        <strain evidence="1 2">AS_MEX2019</strain>
        <tissue evidence="1">Muscle</tissue>
    </source>
</reference>
<proteinExistence type="predicted"/>
<evidence type="ECO:0000313" key="1">
    <source>
        <dbReference type="EMBL" id="MEQ2300091.1"/>
    </source>
</evidence>
<sequence length="176" mass="19216">MTTRKPAGVVGDMVPISKLQTQTQQSSRGPVGGDGVPAEAAEMVGEFRDWCLKTYGDSGKTKTVTRRKYNKILQTLLQEGEEDGGAALLQEKDAGSHHINAKFKFWVRSKGFQVDRSGPSSSDGPVLYVPIKATIFHSERDVTFLQQLSIRQPLCLHTDTCTAVMCVHVSTTGCET</sequence>
<protein>
    <recommendedName>
        <fullName evidence="3">Nucleolar protein 4</fullName>
    </recommendedName>
</protein>
<evidence type="ECO:0008006" key="3">
    <source>
        <dbReference type="Google" id="ProtNLM"/>
    </source>
</evidence>
<keyword evidence="2" id="KW-1185">Reference proteome</keyword>
<accession>A0ABV0Z3A7</accession>
<dbReference type="Proteomes" id="UP001469553">
    <property type="component" value="Unassembled WGS sequence"/>
</dbReference>
<comment type="caution">
    <text evidence="1">The sequence shown here is derived from an EMBL/GenBank/DDBJ whole genome shotgun (WGS) entry which is preliminary data.</text>
</comment>
<gene>
    <name evidence="1" type="ORF">AMECASPLE_021746</name>
</gene>
<evidence type="ECO:0000313" key="2">
    <source>
        <dbReference type="Proteomes" id="UP001469553"/>
    </source>
</evidence>